<proteinExistence type="predicted"/>
<dbReference type="AlphaFoldDB" id="A0A183IVY8"/>
<keyword evidence="1" id="KW-0472">Membrane</keyword>
<keyword evidence="1" id="KW-0812">Transmembrane</keyword>
<evidence type="ECO:0000313" key="4">
    <source>
        <dbReference type="WBParaSite" id="SBAD_0000807801-mRNA-1"/>
    </source>
</evidence>
<organism evidence="4">
    <name type="scientific">Soboliphyme baturini</name>
    <dbReference type="NCBI Taxonomy" id="241478"/>
    <lineage>
        <taxon>Eukaryota</taxon>
        <taxon>Metazoa</taxon>
        <taxon>Ecdysozoa</taxon>
        <taxon>Nematoda</taxon>
        <taxon>Enoplea</taxon>
        <taxon>Dorylaimia</taxon>
        <taxon>Dioctophymatida</taxon>
        <taxon>Dioctophymatoidea</taxon>
        <taxon>Soboliphymatidae</taxon>
        <taxon>Soboliphyme</taxon>
    </lineage>
</organism>
<dbReference type="OrthoDB" id="5873673at2759"/>
<gene>
    <name evidence="2" type="ORF">SBAD_LOCUS7787</name>
</gene>
<feature type="transmembrane region" description="Helical" evidence="1">
    <location>
        <begin position="39"/>
        <end position="59"/>
    </location>
</feature>
<name>A0A183IVY8_9BILA</name>
<evidence type="ECO:0000313" key="3">
    <source>
        <dbReference type="Proteomes" id="UP000270296"/>
    </source>
</evidence>
<keyword evidence="3" id="KW-1185">Reference proteome</keyword>
<reference evidence="2 3" key="2">
    <citation type="submission" date="2018-11" db="EMBL/GenBank/DDBJ databases">
        <authorList>
            <consortium name="Pathogen Informatics"/>
        </authorList>
    </citation>
    <scope>NUCLEOTIDE SEQUENCE [LARGE SCALE GENOMIC DNA]</scope>
</reference>
<sequence>MKGKAGNERQLPFMTLWKPEFETWPGYYELNWMTSDEKFYTGLFVVQILNLIAAFFLLFASVSLMYGIHVVSVCIVEI</sequence>
<evidence type="ECO:0000313" key="2">
    <source>
        <dbReference type="EMBL" id="VDP14288.1"/>
    </source>
</evidence>
<protein>
    <submittedName>
        <fullName evidence="4">Transmembrane 9 superfamily member</fullName>
    </submittedName>
</protein>
<dbReference type="EMBL" id="UZAM01010942">
    <property type="protein sequence ID" value="VDP14288.1"/>
    <property type="molecule type" value="Genomic_DNA"/>
</dbReference>
<keyword evidence="1" id="KW-1133">Transmembrane helix</keyword>
<dbReference type="Proteomes" id="UP000270296">
    <property type="component" value="Unassembled WGS sequence"/>
</dbReference>
<dbReference type="WBParaSite" id="SBAD_0000807801-mRNA-1">
    <property type="protein sequence ID" value="SBAD_0000807801-mRNA-1"/>
    <property type="gene ID" value="SBAD_0000807801"/>
</dbReference>
<accession>A0A183IVY8</accession>
<reference evidence="4" key="1">
    <citation type="submission" date="2016-06" db="UniProtKB">
        <authorList>
            <consortium name="WormBaseParasite"/>
        </authorList>
    </citation>
    <scope>IDENTIFICATION</scope>
</reference>
<evidence type="ECO:0000256" key="1">
    <source>
        <dbReference type="SAM" id="Phobius"/>
    </source>
</evidence>